<dbReference type="Proteomes" id="UP000030361">
    <property type="component" value="Chromosome"/>
</dbReference>
<proteinExistence type="predicted"/>
<accession>A0A1S6QGM2</accession>
<name>A0A1S6QGM2_9LACO</name>
<sequence length="95" mass="10620">MECVEKTFVWVYGDNYSRFGKKYEALFDEEINPNVELADETGCLTIVGPIPPHKDILTVKGPGHYKILGMVPAQPGATIGNFRIDHPVKKLDAFK</sequence>
<dbReference type="AlphaFoldDB" id="A0A1S6QGM2"/>
<dbReference type="RefSeq" id="WP_035165967.1">
    <property type="nucleotide sequence ID" value="NZ_CP018906.1"/>
</dbReference>
<dbReference type="KEGG" id="lcu:PL11_001950"/>
<protein>
    <submittedName>
        <fullName evidence="1">Uncharacterized protein</fullName>
    </submittedName>
</protein>
<reference evidence="1 2" key="1">
    <citation type="journal article" date="2015" name="Genome Announc.">
        <title>Genome Sequence of Lactobacillus curieae CCTCC M 2011381T, a Novel Producer of Gamma-aminobutyric Acid.</title>
        <authorList>
            <person name="Wang Y."/>
            <person name="Wang Y."/>
            <person name="Lang C."/>
            <person name="Wei D."/>
            <person name="Xu P."/>
            <person name="Xie J."/>
        </authorList>
    </citation>
    <scope>NUCLEOTIDE SEQUENCE [LARGE SCALE GENOMIC DNA]</scope>
    <source>
        <strain evidence="1 2">CCTCC M 2011381</strain>
    </source>
</reference>
<gene>
    <name evidence="1" type="ORF">PL11_001950</name>
</gene>
<dbReference type="EMBL" id="CP018906">
    <property type="protein sequence ID" value="AQW20763.1"/>
    <property type="molecule type" value="Genomic_DNA"/>
</dbReference>
<evidence type="ECO:0000313" key="2">
    <source>
        <dbReference type="Proteomes" id="UP000030361"/>
    </source>
</evidence>
<evidence type="ECO:0000313" key="1">
    <source>
        <dbReference type="EMBL" id="AQW20763.1"/>
    </source>
</evidence>
<organism evidence="1 2">
    <name type="scientific">Lentilactobacillus curieae</name>
    <dbReference type="NCBI Taxonomy" id="1138822"/>
    <lineage>
        <taxon>Bacteria</taxon>
        <taxon>Bacillati</taxon>
        <taxon>Bacillota</taxon>
        <taxon>Bacilli</taxon>
        <taxon>Lactobacillales</taxon>
        <taxon>Lactobacillaceae</taxon>
        <taxon>Lentilactobacillus</taxon>
    </lineage>
</organism>
<keyword evidence="2" id="KW-1185">Reference proteome</keyword>